<dbReference type="OrthoDB" id="6630744at2759"/>
<dbReference type="EMBL" id="CABPRJ010001196">
    <property type="protein sequence ID" value="VVC35264.1"/>
    <property type="molecule type" value="Genomic_DNA"/>
</dbReference>
<evidence type="ECO:0000313" key="2">
    <source>
        <dbReference type="Proteomes" id="UP000325440"/>
    </source>
</evidence>
<proteinExistence type="predicted"/>
<accession>A0A5E4N0S8</accession>
<dbReference type="Proteomes" id="UP000325440">
    <property type="component" value="Unassembled WGS sequence"/>
</dbReference>
<dbReference type="AlphaFoldDB" id="A0A5E4N0S8"/>
<name>A0A5E4N0S8_9HEMI</name>
<evidence type="ECO:0000313" key="1">
    <source>
        <dbReference type="EMBL" id="VVC35264.1"/>
    </source>
</evidence>
<protein>
    <submittedName>
        <fullName evidence="1">Uncharacterized protein</fullName>
    </submittedName>
</protein>
<reference evidence="1 2" key="1">
    <citation type="submission" date="2019-08" db="EMBL/GenBank/DDBJ databases">
        <authorList>
            <person name="Alioto T."/>
            <person name="Alioto T."/>
            <person name="Gomez Garrido J."/>
        </authorList>
    </citation>
    <scope>NUCLEOTIDE SEQUENCE [LARGE SCALE GENOMIC DNA]</scope>
</reference>
<gene>
    <name evidence="1" type="ORF">CINCED_3A023723</name>
</gene>
<sequence length="329" mass="38759">MKLNAFKVLFYTFIVHVFIPGIQSDILTMLGLNSDSSKFKNIVEEFQKKYDLVEAAEIINQSNDDNFQKVSNEFISFEIDLLLILQQMAFVFNERDGTRLIHADYFITICTYLPRCLDFININVIHNSITTMLNKIHIVLCYSLPTYLKTYINALPNHIESERFDETIEHDLQYILSMTYEKTKKDINLFIMQQNYKMDSQNFITNVYKIIGNIDFTSYITNNLGNINQHYMTLNSRTQEFKFKVTKVINRNNELHINSENKINFLELNKNFTNDLRNKCGLSNFEIQSQDLSKLETMQEIVFYTLKKLQQYFTNTILNSTKTNSKVTK</sequence>
<organism evidence="1 2">
    <name type="scientific">Cinara cedri</name>
    <dbReference type="NCBI Taxonomy" id="506608"/>
    <lineage>
        <taxon>Eukaryota</taxon>
        <taxon>Metazoa</taxon>
        <taxon>Ecdysozoa</taxon>
        <taxon>Arthropoda</taxon>
        <taxon>Hexapoda</taxon>
        <taxon>Insecta</taxon>
        <taxon>Pterygota</taxon>
        <taxon>Neoptera</taxon>
        <taxon>Paraneoptera</taxon>
        <taxon>Hemiptera</taxon>
        <taxon>Sternorrhyncha</taxon>
        <taxon>Aphidomorpha</taxon>
        <taxon>Aphidoidea</taxon>
        <taxon>Aphididae</taxon>
        <taxon>Lachninae</taxon>
        <taxon>Cinara</taxon>
    </lineage>
</organism>
<keyword evidence="2" id="KW-1185">Reference proteome</keyword>